<dbReference type="PATRIC" id="fig|1126833.4.peg.499"/>
<evidence type="ECO:0000256" key="7">
    <source>
        <dbReference type="ARBA" id="ARBA00023008"/>
    </source>
</evidence>
<dbReference type="SUPFAM" id="SSF81296">
    <property type="entry name" value="E set domains"/>
    <property type="match status" value="1"/>
</dbReference>
<dbReference type="Proteomes" id="UP000032633">
    <property type="component" value="Chromosome"/>
</dbReference>
<sequence>MNRSQALFRPLGVFLLIVLIAVCGMWTRPGTALAHAALTGSAPEPGAMLAKGPEEVTLHFSEGIEASVGSLQVLGSGLNKVTGNEAQAGDNGRSLTLKLPKLDDDVYTVSYRIISEDGHPISGSYVFVVGNPPAAKDASAFDPHKELGHSGHGGDGTELSAGRMQLYVIRCLYYAALLFAAGVMLWSALIRGPLHEALNAHIRKWAVIALRALLLVSLLYVFVHAKELMEGQKGWLKLFVSTSVGLSWDALLLLSLLGFLLLRAGGAVRMLWALLLLAQEAWSGHAAALTPKWATLALDYVHLAGGALWAGGLSLLLALWFTDRKEAGRFAARFSAAAWISIAILTLSGIGMTLLYMPGLEYLLYTTWGSLLLAKAALVVLVIITGALLRLRMKRKGFPSGLLLQADGLLMGLILIIVGLFTYLSPLPANEPVAYHEMGEQMHLSMRISPNVPGDNEFIVKVWLPQQMGEPKSVKLLLRSDDNPELGAITVPLRPYTDDEISSFDGFVKTAYRADGPYVPFAGHWTAQVRVLDGNDDERVKDVPFRNY</sequence>
<feature type="transmembrane region" description="Helical" evidence="9">
    <location>
        <begin position="235"/>
        <end position="262"/>
    </location>
</feature>
<dbReference type="InterPro" id="IPR008457">
    <property type="entry name" value="Cu-R_CopD_dom"/>
</dbReference>
<dbReference type="PANTHER" id="PTHR34820:SF4">
    <property type="entry name" value="INNER MEMBRANE PROTEIN YEBZ"/>
    <property type="match status" value="1"/>
</dbReference>
<evidence type="ECO:0000256" key="4">
    <source>
        <dbReference type="ARBA" id="ARBA00022723"/>
    </source>
</evidence>
<protein>
    <submittedName>
        <fullName evidence="12">Copper resistance protein CopC</fullName>
    </submittedName>
</protein>
<dbReference type="Pfam" id="PF05425">
    <property type="entry name" value="CopD"/>
    <property type="match status" value="1"/>
</dbReference>
<feature type="transmembrane region" description="Helical" evidence="9">
    <location>
        <begin position="202"/>
        <end position="223"/>
    </location>
</feature>
<dbReference type="KEGG" id="pbj:VN24_02280"/>
<dbReference type="AlphaFoldDB" id="A0A0D5NQ44"/>
<feature type="transmembrane region" description="Helical" evidence="9">
    <location>
        <begin position="300"/>
        <end position="322"/>
    </location>
</feature>
<dbReference type="HOGENOM" id="CLU_023176_1_0_9"/>
<keyword evidence="8 9" id="KW-0472">Membrane</keyword>
<dbReference type="InterPro" id="IPR007348">
    <property type="entry name" value="CopC_dom"/>
</dbReference>
<keyword evidence="3 9" id="KW-0812">Transmembrane</keyword>
<organism evidence="12 13">
    <name type="scientific">Paenibacillus beijingensis</name>
    <dbReference type="NCBI Taxonomy" id="1126833"/>
    <lineage>
        <taxon>Bacteria</taxon>
        <taxon>Bacillati</taxon>
        <taxon>Bacillota</taxon>
        <taxon>Bacilli</taxon>
        <taxon>Bacillales</taxon>
        <taxon>Paenibacillaceae</taxon>
        <taxon>Paenibacillus</taxon>
    </lineage>
</organism>
<keyword evidence="4" id="KW-0479">Metal-binding</keyword>
<evidence type="ECO:0000256" key="1">
    <source>
        <dbReference type="ARBA" id="ARBA00004651"/>
    </source>
</evidence>
<keyword evidence="13" id="KW-1185">Reference proteome</keyword>
<evidence type="ECO:0000256" key="9">
    <source>
        <dbReference type="SAM" id="Phobius"/>
    </source>
</evidence>
<feature type="domain" description="Copper resistance protein D" evidence="11">
    <location>
        <begin position="329"/>
        <end position="418"/>
    </location>
</feature>
<dbReference type="STRING" id="1126833.VN24_02280"/>
<dbReference type="GO" id="GO:0005507">
    <property type="term" value="F:copper ion binding"/>
    <property type="evidence" value="ECO:0007669"/>
    <property type="project" value="InterPro"/>
</dbReference>
<keyword evidence="7" id="KW-0186">Copper</keyword>
<feature type="domain" description="CopC" evidence="10">
    <location>
        <begin position="35"/>
        <end position="129"/>
    </location>
</feature>
<evidence type="ECO:0000259" key="11">
    <source>
        <dbReference type="Pfam" id="PF05425"/>
    </source>
</evidence>
<evidence type="ECO:0000313" key="13">
    <source>
        <dbReference type="Proteomes" id="UP000032633"/>
    </source>
</evidence>
<dbReference type="Pfam" id="PF04234">
    <property type="entry name" value="CopC"/>
    <property type="match status" value="1"/>
</dbReference>
<dbReference type="EMBL" id="CP011058">
    <property type="protein sequence ID" value="AJY77439.1"/>
    <property type="molecule type" value="Genomic_DNA"/>
</dbReference>
<feature type="transmembrane region" description="Helical" evidence="9">
    <location>
        <begin position="269"/>
        <end position="288"/>
    </location>
</feature>
<dbReference type="InterPro" id="IPR032694">
    <property type="entry name" value="CopC/D"/>
</dbReference>
<gene>
    <name evidence="12" type="ORF">VN24_02280</name>
</gene>
<evidence type="ECO:0000256" key="2">
    <source>
        <dbReference type="ARBA" id="ARBA00022475"/>
    </source>
</evidence>
<feature type="transmembrane region" description="Helical" evidence="9">
    <location>
        <begin position="334"/>
        <end position="356"/>
    </location>
</feature>
<keyword evidence="6 9" id="KW-1133">Transmembrane helix</keyword>
<feature type="transmembrane region" description="Helical" evidence="9">
    <location>
        <begin position="401"/>
        <end position="424"/>
    </location>
</feature>
<dbReference type="GO" id="GO:0046688">
    <property type="term" value="P:response to copper ion"/>
    <property type="evidence" value="ECO:0007669"/>
    <property type="project" value="InterPro"/>
</dbReference>
<evidence type="ECO:0000256" key="6">
    <source>
        <dbReference type="ARBA" id="ARBA00022989"/>
    </source>
</evidence>
<keyword evidence="2" id="KW-1003">Cell membrane</keyword>
<proteinExistence type="predicted"/>
<comment type="subcellular location">
    <subcellularLocation>
        <location evidence="1">Cell membrane</location>
        <topology evidence="1">Multi-pass membrane protein</topology>
    </subcellularLocation>
</comment>
<dbReference type="GO" id="GO:0005886">
    <property type="term" value="C:plasma membrane"/>
    <property type="evidence" value="ECO:0007669"/>
    <property type="project" value="UniProtKB-SubCell"/>
</dbReference>
<feature type="transmembrane region" description="Helical" evidence="9">
    <location>
        <begin position="172"/>
        <end position="190"/>
    </location>
</feature>
<evidence type="ECO:0000313" key="12">
    <source>
        <dbReference type="EMBL" id="AJY77439.1"/>
    </source>
</evidence>
<feature type="transmembrane region" description="Helical" evidence="9">
    <location>
        <begin position="362"/>
        <end position="389"/>
    </location>
</feature>
<dbReference type="GO" id="GO:0042597">
    <property type="term" value="C:periplasmic space"/>
    <property type="evidence" value="ECO:0007669"/>
    <property type="project" value="InterPro"/>
</dbReference>
<reference evidence="13" key="2">
    <citation type="submission" date="2015-03" db="EMBL/GenBank/DDBJ databases">
        <title>Genome sequence of Paenibacillus beijingensis strain DSM 24997T.</title>
        <authorList>
            <person name="Kwak Y."/>
            <person name="Shin J.-H."/>
        </authorList>
    </citation>
    <scope>NUCLEOTIDE SEQUENCE [LARGE SCALE GENOMIC DNA]</scope>
    <source>
        <strain evidence="13">DSM 24997</strain>
    </source>
</reference>
<name>A0A0D5NQ44_9BACL</name>
<evidence type="ECO:0000256" key="5">
    <source>
        <dbReference type="ARBA" id="ARBA00022729"/>
    </source>
</evidence>
<dbReference type="PANTHER" id="PTHR34820">
    <property type="entry name" value="INNER MEMBRANE PROTEIN YEBZ"/>
    <property type="match status" value="1"/>
</dbReference>
<dbReference type="Gene3D" id="2.60.40.1220">
    <property type="match status" value="1"/>
</dbReference>
<dbReference type="InterPro" id="IPR014756">
    <property type="entry name" value="Ig_E-set"/>
</dbReference>
<evidence type="ECO:0000256" key="8">
    <source>
        <dbReference type="ARBA" id="ARBA00023136"/>
    </source>
</evidence>
<keyword evidence="5" id="KW-0732">Signal</keyword>
<accession>A0A0D5NQ44</accession>
<reference evidence="12 13" key="1">
    <citation type="journal article" date="2015" name="J. Biotechnol.">
        <title>Complete genome sequence of Paenibacillus beijingensis 7188(T) (=DSM 24997(T)), a novel rhizobacterium from jujube garden soil.</title>
        <authorList>
            <person name="Kwak Y."/>
            <person name="Shin J.H."/>
        </authorList>
    </citation>
    <scope>NUCLEOTIDE SEQUENCE [LARGE SCALE GENOMIC DNA]</scope>
    <source>
        <strain evidence="12 13">DSM 24997</strain>
    </source>
</reference>
<dbReference type="InterPro" id="IPR014755">
    <property type="entry name" value="Cu-Rt/internalin_Ig-like"/>
</dbReference>
<evidence type="ECO:0000259" key="10">
    <source>
        <dbReference type="Pfam" id="PF04234"/>
    </source>
</evidence>
<dbReference type="GO" id="GO:0006825">
    <property type="term" value="P:copper ion transport"/>
    <property type="evidence" value="ECO:0007669"/>
    <property type="project" value="InterPro"/>
</dbReference>
<evidence type="ECO:0000256" key="3">
    <source>
        <dbReference type="ARBA" id="ARBA00022692"/>
    </source>
</evidence>